<evidence type="ECO:0000313" key="13">
    <source>
        <dbReference type="EMBL" id="AII06983.1"/>
    </source>
</evidence>
<name>A0A076EP41_RHOOP</name>
<keyword evidence="4 10" id="KW-0699">rRNA-binding</keyword>
<keyword evidence="8 10" id="KW-0694">RNA-binding</keyword>
<evidence type="ECO:0000256" key="9">
    <source>
        <dbReference type="ARBA" id="ARBA00023134"/>
    </source>
</evidence>
<dbReference type="NCBIfam" id="TIGR00157">
    <property type="entry name" value="ribosome small subunit-dependent GTPase A"/>
    <property type="match status" value="1"/>
</dbReference>
<feature type="binding site" evidence="10">
    <location>
        <position position="291"/>
    </location>
    <ligand>
        <name>Zn(2+)</name>
        <dbReference type="ChEBI" id="CHEBI:29105"/>
    </ligand>
</feature>
<dbReference type="AlphaFoldDB" id="A0A076EP41"/>
<comment type="subcellular location">
    <subcellularLocation>
        <location evidence="10">Cytoplasm</location>
    </subcellularLocation>
</comment>
<accession>A0A076EP41</accession>
<dbReference type="GO" id="GO:0003924">
    <property type="term" value="F:GTPase activity"/>
    <property type="evidence" value="ECO:0007669"/>
    <property type="project" value="UniProtKB-UniRule"/>
</dbReference>
<keyword evidence="3 10" id="KW-0479">Metal-binding</keyword>
<feature type="domain" description="EngC GTPase" evidence="11">
    <location>
        <begin position="116"/>
        <end position="261"/>
    </location>
</feature>
<dbReference type="eggNOG" id="COG1162">
    <property type="taxonomic scope" value="Bacteria"/>
</dbReference>
<dbReference type="Gene3D" id="1.10.40.50">
    <property type="entry name" value="Probable gtpase engc, domain 3"/>
    <property type="match status" value="1"/>
</dbReference>
<evidence type="ECO:0000256" key="6">
    <source>
        <dbReference type="ARBA" id="ARBA00022801"/>
    </source>
</evidence>
<dbReference type="PANTHER" id="PTHR32120:SF10">
    <property type="entry name" value="SMALL RIBOSOMAL SUBUNIT BIOGENESIS GTPASE RSGA"/>
    <property type="match status" value="1"/>
</dbReference>
<dbReference type="GO" id="GO:0042274">
    <property type="term" value="P:ribosomal small subunit biogenesis"/>
    <property type="evidence" value="ECO:0007669"/>
    <property type="project" value="UniProtKB-UniRule"/>
</dbReference>
<evidence type="ECO:0000256" key="7">
    <source>
        <dbReference type="ARBA" id="ARBA00022833"/>
    </source>
</evidence>
<keyword evidence="7 10" id="KW-0862">Zinc</keyword>
<keyword evidence="2 10" id="KW-0690">Ribosome biogenesis</keyword>
<feature type="binding site" evidence="10">
    <location>
        <begin position="155"/>
        <end position="158"/>
    </location>
    <ligand>
        <name>GTP</name>
        <dbReference type="ChEBI" id="CHEBI:37565"/>
    </ligand>
</feature>
<dbReference type="Pfam" id="PF03193">
    <property type="entry name" value="RsgA_GTPase"/>
    <property type="match status" value="1"/>
</dbReference>
<comment type="function">
    <text evidence="10">One of several proteins that assist in the late maturation steps of the functional core of the 30S ribosomal subunit. Helps release RbfA from mature subunits. May play a role in the assembly of ribosomal proteins into the subunit. Circularly permuted GTPase that catalyzes slow GTP hydrolysis, GTPase activity is stimulated by the 30S ribosomal subunit.</text>
</comment>
<comment type="subunit">
    <text evidence="10">Monomer. Associates with 30S ribosomal subunit, binds 16S rRNA.</text>
</comment>
<dbReference type="InterPro" id="IPR010914">
    <property type="entry name" value="RsgA_GTPase_dom"/>
</dbReference>
<sequence>MVRSALIDPRITPTMFDPGLLLPYGWNDTLSDTFDNYPADGREPGRVIRVDRGRCDVAAPAGVVRALAGEHTLCTGDWVTVHRHGDEIAVADLLPRRSAIVRSSASGRSEGQLLAANVDTVVIAAALDTDLDLGRIERLLALAWESGAQPVVALTKSDTVQDISHATTEVAAVAPGTTVLAVSADTGDGIDVLTAVIDGTVALIGPSGAGKSTLANALLGEDVLATGRVREGDHKGRHTTAHRELLPLPHGGALIDTPGLRGVGMWDAADGIDKTFPEIEELAAQCRFADCSHGTEPGCAVLDAVERGELPERRLASYRKLIRENGWIASRTDARLRAEREREWKSIARWQRQMYRSRGH</sequence>
<proteinExistence type="inferred from homology"/>
<dbReference type="Proteomes" id="UP000028488">
    <property type="component" value="Chromosome"/>
</dbReference>
<dbReference type="PROSITE" id="PS50936">
    <property type="entry name" value="ENGC_GTPASE"/>
    <property type="match status" value="1"/>
</dbReference>
<evidence type="ECO:0000259" key="12">
    <source>
        <dbReference type="PROSITE" id="PS51721"/>
    </source>
</evidence>
<evidence type="ECO:0000256" key="4">
    <source>
        <dbReference type="ARBA" id="ARBA00022730"/>
    </source>
</evidence>
<dbReference type="HAMAP" id="MF_01820">
    <property type="entry name" value="GTPase_RsgA"/>
    <property type="match status" value="1"/>
</dbReference>
<evidence type="ECO:0000259" key="11">
    <source>
        <dbReference type="PROSITE" id="PS50936"/>
    </source>
</evidence>
<dbReference type="SUPFAM" id="SSF52540">
    <property type="entry name" value="P-loop containing nucleoside triphosphate hydrolases"/>
    <property type="match status" value="1"/>
</dbReference>
<dbReference type="InterPro" id="IPR030378">
    <property type="entry name" value="G_CP_dom"/>
</dbReference>
<feature type="binding site" evidence="10">
    <location>
        <position position="286"/>
    </location>
    <ligand>
        <name>Zn(2+)</name>
        <dbReference type="ChEBI" id="CHEBI:29105"/>
    </ligand>
</feature>
<feature type="binding site" evidence="10">
    <location>
        <position position="299"/>
    </location>
    <ligand>
        <name>Zn(2+)</name>
        <dbReference type="ChEBI" id="CHEBI:29105"/>
    </ligand>
</feature>
<keyword evidence="1 10" id="KW-0963">Cytoplasm</keyword>
<comment type="similarity">
    <text evidence="10">Belongs to the TRAFAC class YlqF/YawG GTPase family. RsgA subfamily.</text>
</comment>
<dbReference type="Gene3D" id="3.40.50.300">
    <property type="entry name" value="P-loop containing nucleotide triphosphate hydrolases"/>
    <property type="match status" value="1"/>
</dbReference>
<organism evidence="13 14">
    <name type="scientific">Rhodococcus opacus</name>
    <name type="common">Nocardia opaca</name>
    <dbReference type="NCBI Taxonomy" id="37919"/>
    <lineage>
        <taxon>Bacteria</taxon>
        <taxon>Bacillati</taxon>
        <taxon>Actinomycetota</taxon>
        <taxon>Actinomycetes</taxon>
        <taxon>Mycobacteriales</taxon>
        <taxon>Nocardiaceae</taxon>
        <taxon>Rhodococcus</taxon>
    </lineage>
</organism>
<dbReference type="InterPro" id="IPR027417">
    <property type="entry name" value="P-loop_NTPase"/>
</dbReference>
<keyword evidence="5 10" id="KW-0547">Nucleotide-binding</keyword>
<evidence type="ECO:0000256" key="3">
    <source>
        <dbReference type="ARBA" id="ARBA00022723"/>
    </source>
</evidence>
<dbReference type="GO" id="GO:0046872">
    <property type="term" value="F:metal ion binding"/>
    <property type="evidence" value="ECO:0007669"/>
    <property type="project" value="UniProtKB-KW"/>
</dbReference>
<evidence type="ECO:0000256" key="5">
    <source>
        <dbReference type="ARBA" id="ARBA00022741"/>
    </source>
</evidence>
<evidence type="ECO:0000256" key="2">
    <source>
        <dbReference type="ARBA" id="ARBA00022517"/>
    </source>
</evidence>
<dbReference type="PROSITE" id="PS51721">
    <property type="entry name" value="G_CP"/>
    <property type="match status" value="1"/>
</dbReference>
<evidence type="ECO:0000256" key="10">
    <source>
        <dbReference type="HAMAP-Rule" id="MF_01820"/>
    </source>
</evidence>
<dbReference type="EMBL" id="CP008947">
    <property type="protein sequence ID" value="AII06983.1"/>
    <property type="molecule type" value="Genomic_DNA"/>
</dbReference>
<dbReference type="InterPro" id="IPR004881">
    <property type="entry name" value="Ribosome_biogen_GTPase_RsgA"/>
</dbReference>
<dbReference type="GO" id="GO:0005737">
    <property type="term" value="C:cytoplasm"/>
    <property type="evidence" value="ECO:0007669"/>
    <property type="project" value="UniProtKB-SubCell"/>
</dbReference>
<keyword evidence="6 10" id="KW-0378">Hydrolase</keyword>
<evidence type="ECO:0000256" key="1">
    <source>
        <dbReference type="ARBA" id="ARBA00022490"/>
    </source>
</evidence>
<feature type="binding site" evidence="10">
    <location>
        <begin position="205"/>
        <end position="213"/>
    </location>
    <ligand>
        <name>GTP</name>
        <dbReference type="ChEBI" id="CHEBI:37565"/>
    </ligand>
</feature>
<dbReference type="RefSeq" id="WP_128640285.1">
    <property type="nucleotide sequence ID" value="NZ_CP008947.1"/>
</dbReference>
<protein>
    <recommendedName>
        <fullName evidence="10">Small ribosomal subunit biogenesis GTPase RsgA</fullName>
        <ecNumber evidence="10">3.6.1.-</ecNumber>
    </recommendedName>
</protein>
<keyword evidence="9 10" id="KW-0342">GTP-binding</keyword>
<dbReference type="GO" id="GO:0019843">
    <property type="term" value="F:rRNA binding"/>
    <property type="evidence" value="ECO:0007669"/>
    <property type="project" value="UniProtKB-KW"/>
</dbReference>
<dbReference type="GO" id="GO:0005525">
    <property type="term" value="F:GTP binding"/>
    <property type="evidence" value="ECO:0007669"/>
    <property type="project" value="UniProtKB-UniRule"/>
</dbReference>
<dbReference type="CDD" id="cd01854">
    <property type="entry name" value="YjeQ_EngC"/>
    <property type="match status" value="1"/>
</dbReference>
<dbReference type="PANTHER" id="PTHR32120">
    <property type="entry name" value="SMALL RIBOSOMAL SUBUNIT BIOGENESIS GTPASE RSGA"/>
    <property type="match status" value="1"/>
</dbReference>
<reference evidence="13 14" key="1">
    <citation type="submission" date="2014-07" db="EMBL/GenBank/DDBJ databases">
        <title>Genome Sequence of Rhodococcus opacus Strain R7, a Biodegrader of Mono- and Polycyclic Aromatic Hydrocarbons.</title>
        <authorList>
            <person name="Di Gennaro P."/>
            <person name="Zampolli J."/>
            <person name="Presti I."/>
            <person name="Cappelletti M."/>
            <person name="D'Ursi P."/>
            <person name="Orro A."/>
            <person name="Mezzelani A."/>
            <person name="Milanesi L."/>
        </authorList>
    </citation>
    <scope>NUCLEOTIDE SEQUENCE [LARGE SCALE GENOMIC DNA]</scope>
    <source>
        <strain evidence="13 14">R7</strain>
    </source>
</reference>
<gene>
    <name evidence="10" type="primary">rsgA</name>
    <name evidence="13" type="ORF">EP51_20970</name>
</gene>
<feature type="domain" description="CP-type G" evidence="12">
    <location>
        <begin position="108"/>
        <end position="263"/>
    </location>
</feature>
<dbReference type="EC" id="3.6.1.-" evidence="10"/>
<evidence type="ECO:0000313" key="14">
    <source>
        <dbReference type="Proteomes" id="UP000028488"/>
    </source>
</evidence>
<comment type="cofactor">
    <cofactor evidence="10">
        <name>Zn(2+)</name>
        <dbReference type="ChEBI" id="CHEBI:29105"/>
    </cofactor>
    <text evidence="10">Binds 1 zinc ion per subunit.</text>
</comment>
<evidence type="ECO:0000256" key="8">
    <source>
        <dbReference type="ARBA" id="ARBA00022884"/>
    </source>
</evidence>
<feature type="binding site" evidence="10">
    <location>
        <position position="293"/>
    </location>
    <ligand>
        <name>Zn(2+)</name>
        <dbReference type="ChEBI" id="CHEBI:29105"/>
    </ligand>
</feature>